<dbReference type="AlphaFoldDB" id="A0A645DLA4"/>
<dbReference type="NCBIfam" id="NF041874">
    <property type="entry name" value="EPS_EpsC"/>
    <property type="match status" value="1"/>
</dbReference>
<accession>A0A645DLA4</accession>
<dbReference type="Pfam" id="PF00132">
    <property type="entry name" value="Hexapep"/>
    <property type="match status" value="1"/>
</dbReference>
<dbReference type="SUPFAM" id="SSF51161">
    <property type="entry name" value="Trimeric LpxA-like enzymes"/>
    <property type="match status" value="1"/>
</dbReference>
<comment type="caution">
    <text evidence="7">The sequence shown here is derived from an EMBL/GenBank/DDBJ whole genome shotgun (WGS) entry which is preliminary data.</text>
</comment>
<evidence type="ECO:0000256" key="4">
    <source>
        <dbReference type="ARBA" id="ARBA00022679"/>
    </source>
</evidence>
<evidence type="ECO:0000256" key="5">
    <source>
        <dbReference type="ARBA" id="ARBA00023315"/>
    </source>
</evidence>
<dbReference type="InterPro" id="IPR011004">
    <property type="entry name" value="Trimer_LpxA-like_sf"/>
</dbReference>
<dbReference type="PANTHER" id="PTHR42811">
    <property type="entry name" value="SERINE ACETYLTRANSFERASE"/>
    <property type="match status" value="1"/>
</dbReference>
<evidence type="ECO:0000256" key="6">
    <source>
        <dbReference type="ARBA" id="ARBA00049486"/>
    </source>
</evidence>
<reference evidence="7" key="1">
    <citation type="submission" date="2019-08" db="EMBL/GenBank/DDBJ databases">
        <authorList>
            <person name="Kucharzyk K."/>
            <person name="Murdoch R.W."/>
            <person name="Higgins S."/>
            <person name="Loffler F."/>
        </authorList>
    </citation>
    <scope>NUCLEOTIDE SEQUENCE</scope>
</reference>
<keyword evidence="4 7" id="KW-0808">Transferase</keyword>
<dbReference type="FunFam" id="2.160.10.10:FF:000007">
    <property type="entry name" value="Serine acetyltransferase"/>
    <property type="match status" value="1"/>
</dbReference>
<evidence type="ECO:0000256" key="3">
    <source>
        <dbReference type="ARBA" id="ARBA00022605"/>
    </source>
</evidence>
<comment type="catalytic activity">
    <reaction evidence="6">
        <text>L-serine + acetyl-CoA = O-acetyl-L-serine + CoA</text>
        <dbReference type="Rhea" id="RHEA:24560"/>
        <dbReference type="ChEBI" id="CHEBI:33384"/>
        <dbReference type="ChEBI" id="CHEBI:57287"/>
        <dbReference type="ChEBI" id="CHEBI:57288"/>
        <dbReference type="ChEBI" id="CHEBI:58340"/>
        <dbReference type="EC" id="2.3.1.30"/>
    </reaction>
</comment>
<dbReference type="GO" id="GO:0009001">
    <property type="term" value="F:serine O-acetyltransferase activity"/>
    <property type="evidence" value="ECO:0007669"/>
    <property type="project" value="UniProtKB-EC"/>
</dbReference>
<evidence type="ECO:0000256" key="1">
    <source>
        <dbReference type="ARBA" id="ARBA00007274"/>
    </source>
</evidence>
<dbReference type="InterPro" id="IPR001451">
    <property type="entry name" value="Hexapep"/>
</dbReference>
<dbReference type="InterPro" id="IPR053376">
    <property type="entry name" value="Serine_acetyltransferase"/>
</dbReference>
<dbReference type="GO" id="GO:0006535">
    <property type="term" value="P:cysteine biosynthetic process from serine"/>
    <property type="evidence" value="ECO:0007669"/>
    <property type="project" value="InterPro"/>
</dbReference>
<dbReference type="GO" id="GO:0005737">
    <property type="term" value="C:cytoplasm"/>
    <property type="evidence" value="ECO:0007669"/>
    <property type="project" value="InterPro"/>
</dbReference>
<sequence>MRKFVSYVINAWETLKSDVLAVPGNDPAFKGGVSGWLEVIFCYPGLHAIVVHRIIHFLHATLHIPFLPRLLSHIMRWLTGIEIHPGAKIGKGFFIDHGMGIVIGETAEVGNNVRLYHGVTLGGTGKEQGKRHPTVEDNVMIGARACLLGNITVGEGAKIGAGAVVVKDVKAGATVVGIPASPLVRHTETDSNDTPLSIKILLDRINRLEKELDALKNYRNEEVA</sequence>
<dbReference type="InterPro" id="IPR018357">
    <property type="entry name" value="Hexapep_transf_CS"/>
</dbReference>
<organism evidence="7">
    <name type="scientific">bioreactor metagenome</name>
    <dbReference type="NCBI Taxonomy" id="1076179"/>
    <lineage>
        <taxon>unclassified sequences</taxon>
        <taxon>metagenomes</taxon>
        <taxon>ecological metagenomes</taxon>
    </lineage>
</organism>
<dbReference type="PIRSF" id="PIRSF000441">
    <property type="entry name" value="CysE"/>
    <property type="match status" value="1"/>
</dbReference>
<dbReference type="InterPro" id="IPR005881">
    <property type="entry name" value="Ser_O-AcTrfase"/>
</dbReference>
<dbReference type="EC" id="2.3.1.30" evidence="2"/>
<evidence type="ECO:0000256" key="2">
    <source>
        <dbReference type="ARBA" id="ARBA00013266"/>
    </source>
</evidence>
<dbReference type="EMBL" id="VSSQ01037364">
    <property type="protein sequence ID" value="MPM90031.1"/>
    <property type="molecule type" value="Genomic_DNA"/>
</dbReference>
<evidence type="ECO:0000313" key="7">
    <source>
        <dbReference type="EMBL" id="MPM90031.1"/>
    </source>
</evidence>
<name>A0A645DLA4_9ZZZZ</name>
<keyword evidence="3" id="KW-0028">Amino-acid biosynthesis</keyword>
<dbReference type="InterPro" id="IPR045304">
    <property type="entry name" value="LbH_SAT"/>
</dbReference>
<dbReference type="Gene3D" id="1.10.3130.10">
    <property type="entry name" value="serine acetyltransferase, domain 1"/>
    <property type="match status" value="1"/>
</dbReference>
<gene>
    <name evidence="7" type="primary">cysE_21</name>
    <name evidence="7" type="ORF">SDC9_137147</name>
</gene>
<protein>
    <recommendedName>
        <fullName evidence="2">serine O-acetyltransferase</fullName>
        <ecNumber evidence="2">2.3.1.30</ecNumber>
    </recommendedName>
</protein>
<dbReference type="Gene3D" id="2.160.10.10">
    <property type="entry name" value="Hexapeptide repeat proteins"/>
    <property type="match status" value="1"/>
</dbReference>
<dbReference type="PROSITE" id="PS00101">
    <property type="entry name" value="HEXAPEP_TRANSFERASES"/>
    <property type="match status" value="1"/>
</dbReference>
<dbReference type="CDD" id="cd03354">
    <property type="entry name" value="LbH_SAT"/>
    <property type="match status" value="1"/>
</dbReference>
<dbReference type="NCBIfam" id="TIGR01172">
    <property type="entry name" value="cysE"/>
    <property type="match status" value="1"/>
</dbReference>
<proteinExistence type="inferred from homology"/>
<dbReference type="InterPro" id="IPR042122">
    <property type="entry name" value="Ser_AcTrfase_N_sf"/>
</dbReference>
<comment type="similarity">
    <text evidence="1">Belongs to the transferase hexapeptide repeat family.</text>
</comment>
<keyword evidence="5 7" id="KW-0012">Acyltransferase</keyword>